<keyword evidence="4 6" id="KW-0732">Signal</keyword>
<evidence type="ECO:0000256" key="2">
    <source>
        <dbReference type="ARBA" id="ARBA00008960"/>
    </source>
</evidence>
<evidence type="ECO:0000256" key="6">
    <source>
        <dbReference type="SAM" id="SignalP"/>
    </source>
</evidence>
<proteinExistence type="inferred from homology"/>
<dbReference type="VEuPathDB" id="VectorBase:BGLB025779"/>
<dbReference type="PANTHER" id="PTHR31703:SF2">
    <property type="entry name" value="UPF0669 PROTEIN C6ORF120"/>
    <property type="match status" value="1"/>
</dbReference>
<keyword evidence="3" id="KW-0964">Secreted</keyword>
<feature type="chain" id="PRO_5011976800" description="CUB domain-containing protein" evidence="6">
    <location>
        <begin position="26"/>
        <end position="142"/>
    </location>
</feature>
<evidence type="ECO:0000313" key="7">
    <source>
        <dbReference type="EnsemblMetazoa" id="BGLB025779-PA"/>
    </source>
</evidence>
<evidence type="ECO:0000256" key="5">
    <source>
        <dbReference type="ARBA" id="ARBA00023180"/>
    </source>
</evidence>
<dbReference type="Proteomes" id="UP000076420">
    <property type="component" value="Unassembled WGS sequence"/>
</dbReference>
<evidence type="ECO:0008006" key="9">
    <source>
        <dbReference type="Google" id="ProtNLM"/>
    </source>
</evidence>
<gene>
    <name evidence="7" type="primary">106067636</name>
</gene>
<name>A0A2C9L121_BIOGL</name>
<keyword evidence="5" id="KW-0325">Glycoprotein</keyword>
<evidence type="ECO:0000256" key="1">
    <source>
        <dbReference type="ARBA" id="ARBA00004613"/>
    </source>
</evidence>
<organism evidence="7 8">
    <name type="scientific">Biomphalaria glabrata</name>
    <name type="common">Bloodfluke planorb</name>
    <name type="synonym">Freshwater snail</name>
    <dbReference type="NCBI Taxonomy" id="6526"/>
    <lineage>
        <taxon>Eukaryota</taxon>
        <taxon>Metazoa</taxon>
        <taxon>Spiralia</taxon>
        <taxon>Lophotrochozoa</taxon>
        <taxon>Mollusca</taxon>
        <taxon>Gastropoda</taxon>
        <taxon>Heterobranchia</taxon>
        <taxon>Euthyneura</taxon>
        <taxon>Panpulmonata</taxon>
        <taxon>Hygrophila</taxon>
        <taxon>Lymnaeoidea</taxon>
        <taxon>Planorbidae</taxon>
        <taxon>Biomphalaria</taxon>
    </lineage>
</organism>
<comment type="subcellular location">
    <subcellularLocation>
        <location evidence="1">Secreted</location>
    </subcellularLocation>
</comment>
<comment type="similarity">
    <text evidence="2">Belongs to the UPF0669 family.</text>
</comment>
<dbReference type="GO" id="GO:0005576">
    <property type="term" value="C:extracellular region"/>
    <property type="evidence" value="ECO:0007669"/>
    <property type="project" value="UniProtKB-SubCell"/>
</dbReference>
<accession>A0A2C9L121</accession>
<evidence type="ECO:0000313" key="8">
    <source>
        <dbReference type="Proteomes" id="UP000076420"/>
    </source>
</evidence>
<reference evidence="7" key="1">
    <citation type="submission" date="2020-05" db="UniProtKB">
        <authorList>
            <consortium name="EnsemblMetazoa"/>
        </authorList>
    </citation>
    <scope>IDENTIFICATION</scope>
    <source>
        <strain evidence="7">BB02</strain>
    </source>
</reference>
<evidence type="ECO:0000256" key="3">
    <source>
        <dbReference type="ARBA" id="ARBA00022525"/>
    </source>
</evidence>
<dbReference type="VEuPathDB" id="VectorBase:BGLAX_028649"/>
<dbReference type="EnsemblMetazoa" id="BGLB025779-RA">
    <property type="protein sequence ID" value="BGLB025779-PA"/>
    <property type="gene ID" value="BGLB025779"/>
</dbReference>
<feature type="signal peptide" evidence="6">
    <location>
        <begin position="1"/>
        <end position="25"/>
    </location>
</feature>
<dbReference type="KEGG" id="bgt:106067636"/>
<dbReference type="AlphaFoldDB" id="A0A2C9L121"/>
<sequence length="142" mass="16132">MSCTDLWPIALSVFIIVSSPVFCKGKTNGRVIQTLEDEIGAENFTYYKLHRSGALRLELKSLLGDVDIYVSTEVQHPDYSNYDLKSETCGLDVIQIPSTMSRPVYIALFGHPNYLLSKYRLSTLEVEEPALDDYEILVDKYE</sequence>
<dbReference type="PANTHER" id="PTHR31703">
    <property type="entry name" value="UPF0669 PROTEIN C6ORF120"/>
    <property type="match status" value="1"/>
</dbReference>
<dbReference type="Pfam" id="PF17065">
    <property type="entry name" value="UPF0669"/>
    <property type="match status" value="1"/>
</dbReference>
<dbReference type="STRING" id="6526.A0A2C9L121"/>
<protein>
    <recommendedName>
        <fullName evidence="9">CUB domain-containing protein</fullName>
    </recommendedName>
</protein>
<evidence type="ECO:0000256" key="4">
    <source>
        <dbReference type="ARBA" id="ARBA00022729"/>
    </source>
</evidence>
<dbReference type="InterPro" id="IPR031420">
    <property type="entry name" value="UPF0669"/>
</dbReference>